<feature type="region of interest" description="Disordered" evidence="1">
    <location>
        <begin position="47"/>
        <end position="101"/>
    </location>
</feature>
<feature type="signal peptide" evidence="2">
    <location>
        <begin position="1"/>
        <end position="21"/>
    </location>
</feature>
<gene>
    <name evidence="3" type="ORF">g.1030</name>
</gene>
<organism evidence="3">
    <name type="scientific">Graphocephala atropunctata</name>
    <dbReference type="NCBI Taxonomy" id="36148"/>
    <lineage>
        <taxon>Eukaryota</taxon>
        <taxon>Metazoa</taxon>
        <taxon>Ecdysozoa</taxon>
        <taxon>Arthropoda</taxon>
        <taxon>Hexapoda</taxon>
        <taxon>Insecta</taxon>
        <taxon>Pterygota</taxon>
        <taxon>Neoptera</taxon>
        <taxon>Paraneoptera</taxon>
        <taxon>Hemiptera</taxon>
        <taxon>Auchenorrhyncha</taxon>
        <taxon>Membracoidea</taxon>
        <taxon>Cicadellidae</taxon>
        <taxon>Cicadellinae</taxon>
        <taxon>Cicadellini</taxon>
        <taxon>Graphocephala</taxon>
    </lineage>
</organism>
<feature type="chain" id="PRO_5008586796" evidence="2">
    <location>
        <begin position="22"/>
        <end position="101"/>
    </location>
</feature>
<dbReference type="EMBL" id="GEBQ01025952">
    <property type="protein sequence ID" value="JAT14025.1"/>
    <property type="molecule type" value="Transcribed_RNA"/>
</dbReference>
<protein>
    <submittedName>
        <fullName evidence="3">Uncharacterized protein</fullName>
    </submittedName>
</protein>
<feature type="compositionally biased region" description="Polar residues" evidence="1">
    <location>
        <begin position="47"/>
        <end position="70"/>
    </location>
</feature>
<accession>A0A1B6KRI0</accession>
<keyword evidence="2" id="KW-0732">Signal</keyword>
<sequence length="101" mass="11428">MKYHHCAFLFIFFQIVLTAVALEVEEQDGWEKRIGYEDGKITSVTVYTGDTKPTSGVDTGTVDVSQQQGNYRPRPGNGRPGHKRPFRNHGSRRTISDVDEE</sequence>
<evidence type="ECO:0000256" key="2">
    <source>
        <dbReference type="SAM" id="SignalP"/>
    </source>
</evidence>
<evidence type="ECO:0000313" key="3">
    <source>
        <dbReference type="EMBL" id="JAT14025.1"/>
    </source>
</evidence>
<name>A0A1B6KRI0_9HEMI</name>
<proteinExistence type="predicted"/>
<evidence type="ECO:0000256" key="1">
    <source>
        <dbReference type="SAM" id="MobiDB-lite"/>
    </source>
</evidence>
<dbReference type="AlphaFoldDB" id="A0A1B6KRI0"/>
<feature type="compositionally biased region" description="Basic residues" evidence="1">
    <location>
        <begin position="80"/>
        <end position="92"/>
    </location>
</feature>
<reference evidence="3" key="1">
    <citation type="submission" date="2015-11" db="EMBL/GenBank/DDBJ databases">
        <title>De novo transcriptome assembly of four potential Pierce s Disease insect vectors from Arizona vineyards.</title>
        <authorList>
            <person name="Tassone E.E."/>
        </authorList>
    </citation>
    <scope>NUCLEOTIDE SEQUENCE</scope>
</reference>